<evidence type="ECO:0000313" key="1">
    <source>
        <dbReference type="EMBL" id="KAB1283230.1"/>
    </source>
</evidence>
<organism evidence="1 2">
    <name type="scientific">Camelus dromedarius</name>
    <name type="common">Dromedary</name>
    <name type="synonym">Arabian camel</name>
    <dbReference type="NCBI Taxonomy" id="9838"/>
    <lineage>
        <taxon>Eukaryota</taxon>
        <taxon>Metazoa</taxon>
        <taxon>Chordata</taxon>
        <taxon>Craniata</taxon>
        <taxon>Vertebrata</taxon>
        <taxon>Euteleostomi</taxon>
        <taxon>Mammalia</taxon>
        <taxon>Eutheria</taxon>
        <taxon>Laurasiatheria</taxon>
        <taxon>Artiodactyla</taxon>
        <taxon>Tylopoda</taxon>
        <taxon>Camelidae</taxon>
        <taxon>Camelus</taxon>
    </lineage>
</organism>
<accession>A0A5N4EIQ2</accession>
<gene>
    <name evidence="1" type="ORF">Cadr_000000364</name>
</gene>
<protein>
    <submittedName>
        <fullName evidence="1">60S ribosomal protein L12</fullName>
    </submittedName>
</protein>
<dbReference type="AlphaFoldDB" id="A0A5N4EIQ2"/>
<dbReference type="InterPro" id="IPR036769">
    <property type="entry name" value="Ribosomal_uL11_C_sf"/>
</dbReference>
<comment type="caution">
    <text evidence="1">The sequence shown here is derived from an EMBL/GenBank/DDBJ whole genome shotgun (WGS) entry which is preliminary data.</text>
</comment>
<dbReference type="EMBL" id="JWIN03000001">
    <property type="protein sequence ID" value="KAB1283230.1"/>
    <property type="molecule type" value="Genomic_DNA"/>
</dbReference>
<keyword evidence="2" id="KW-1185">Reference proteome</keyword>
<evidence type="ECO:0000313" key="2">
    <source>
        <dbReference type="Proteomes" id="UP000299084"/>
    </source>
</evidence>
<name>A0A5N4EIQ2_CAMDR</name>
<dbReference type="Gene3D" id="1.10.10.250">
    <property type="entry name" value="Ribosomal protein L11, C-terminal domain"/>
    <property type="match status" value="1"/>
</dbReference>
<reference evidence="1 2" key="1">
    <citation type="journal article" date="2019" name="Mol. Ecol. Resour.">
        <title>Improving Illumina assemblies with Hi-C and long reads: an example with the North African dromedary.</title>
        <authorList>
            <person name="Elbers J.P."/>
            <person name="Rogers M.F."/>
            <person name="Perelman P.L."/>
            <person name="Proskuryakova A.A."/>
            <person name="Serdyukova N.A."/>
            <person name="Johnson W.E."/>
            <person name="Horin P."/>
            <person name="Corander J."/>
            <person name="Murphy D."/>
            <person name="Burger P.A."/>
        </authorList>
    </citation>
    <scope>NUCLEOTIDE SEQUENCE [LARGE SCALE GENOMIC DNA]</scope>
    <source>
        <strain evidence="1">Drom800</strain>
        <tissue evidence="1">Blood</tissue>
    </source>
</reference>
<dbReference type="GO" id="GO:0005840">
    <property type="term" value="C:ribosome"/>
    <property type="evidence" value="ECO:0007669"/>
    <property type="project" value="UniProtKB-KW"/>
</dbReference>
<sequence>MSALASKISHLSIYPKKIDDDIIKATARELSGAIKEILRTVQFVDCNLDGHYPHNITDGIHHGVAECPDN</sequence>
<dbReference type="Proteomes" id="UP000299084">
    <property type="component" value="Unassembled WGS sequence"/>
</dbReference>
<keyword evidence="1" id="KW-0689">Ribosomal protein</keyword>
<keyword evidence="1" id="KW-0687">Ribonucleoprotein</keyword>
<proteinExistence type="predicted"/>